<protein>
    <recommendedName>
        <fullName evidence="4">Semialdehyde dehydrogenase NAD-binding domain-containing protein</fullName>
    </recommendedName>
</protein>
<dbReference type="InterPro" id="IPR036291">
    <property type="entry name" value="NAD(P)-bd_dom_sf"/>
</dbReference>
<evidence type="ECO:0008006" key="4">
    <source>
        <dbReference type="Google" id="ProtNLM"/>
    </source>
</evidence>
<dbReference type="SUPFAM" id="SSF55347">
    <property type="entry name" value="Glyceraldehyde-3-phosphate dehydrogenase-like, C-terminal domain"/>
    <property type="match status" value="1"/>
</dbReference>
<dbReference type="PANTHER" id="PTHR46718:SF1">
    <property type="entry name" value="ASPARTATE-SEMIALDEHYDE DEHYDROGENASE"/>
    <property type="match status" value="1"/>
</dbReference>
<dbReference type="GO" id="GO:0004073">
    <property type="term" value="F:aspartate-semialdehyde dehydrogenase activity"/>
    <property type="evidence" value="ECO:0007669"/>
    <property type="project" value="TreeGrafter"/>
</dbReference>
<dbReference type="EMBL" id="BRXW01000819">
    <property type="protein sequence ID" value="GMH77477.1"/>
    <property type="molecule type" value="Genomic_DNA"/>
</dbReference>
<evidence type="ECO:0000313" key="2">
    <source>
        <dbReference type="EMBL" id="GMH77477.1"/>
    </source>
</evidence>
<dbReference type="GO" id="GO:0051287">
    <property type="term" value="F:NAD binding"/>
    <property type="evidence" value="ECO:0007669"/>
    <property type="project" value="InterPro"/>
</dbReference>
<sequence length="416" mass="44458">MFSSSCPQDPHAPPFTVVTPTHSSTPLLVPSPPPPSLPSHDRIPVALLGGTGLSGRHTFSLLHKHPHFTVAHIIGSPASAGIPFFETWTNKEAKLQAHHSALNYEPLPPPPHRPVHGETLPTPTTFETFLQLHTPSSIKYIISTVAPSLATHLETHLSSLGFTIITISPANRTPLNTFVLERSLPSSPLQIYASPNCVACGVTPVLSAIYANAGQDSINNITITTIQSLTGRGDSPYPSELCVGSMLPVGQLEETETYLQNELTGLFFSSSSTNSHSPNLDVRCYRGGALRGHMIDLRISLTPSSTLPDPTTLTSSTVISWLQSFDPLSSYHASARTSTYHITGSSPPILVSPSPNGVLQSSVVGMQVVVTNVSVTSSGCIRCTVIVDNLIKGAAGAAIQIMEYVEFQENLRPWKS</sequence>
<gene>
    <name evidence="2" type="ORF">TrLO_g11775</name>
</gene>
<dbReference type="AlphaFoldDB" id="A0A9W7EG19"/>
<dbReference type="SUPFAM" id="SSF51735">
    <property type="entry name" value="NAD(P)-binding Rossmann-fold domains"/>
    <property type="match status" value="1"/>
</dbReference>
<dbReference type="Gene3D" id="3.30.360.10">
    <property type="entry name" value="Dihydrodipicolinate Reductase, domain 2"/>
    <property type="match status" value="1"/>
</dbReference>
<dbReference type="Gene3D" id="3.40.50.720">
    <property type="entry name" value="NAD(P)-binding Rossmann-like Domain"/>
    <property type="match status" value="1"/>
</dbReference>
<dbReference type="PANTHER" id="PTHR46718">
    <property type="entry name" value="ASPARTATE-SEMIALDEHYDE DEHYDROGENASE"/>
    <property type="match status" value="1"/>
</dbReference>
<dbReference type="OrthoDB" id="1894490at2759"/>
<evidence type="ECO:0000256" key="1">
    <source>
        <dbReference type="SAM" id="MobiDB-lite"/>
    </source>
</evidence>
<feature type="region of interest" description="Disordered" evidence="1">
    <location>
        <begin position="1"/>
        <end position="43"/>
    </location>
</feature>
<dbReference type="Proteomes" id="UP001165122">
    <property type="component" value="Unassembled WGS sequence"/>
</dbReference>
<feature type="compositionally biased region" description="Low complexity" evidence="1">
    <location>
        <begin position="19"/>
        <end position="28"/>
    </location>
</feature>
<dbReference type="GO" id="GO:0009088">
    <property type="term" value="P:threonine biosynthetic process"/>
    <property type="evidence" value="ECO:0007669"/>
    <property type="project" value="TreeGrafter"/>
</dbReference>
<reference evidence="3" key="1">
    <citation type="journal article" date="2023" name="Commun. Biol.">
        <title>Genome analysis of Parmales, the sister group of diatoms, reveals the evolutionary specialization of diatoms from phago-mixotrophs to photoautotrophs.</title>
        <authorList>
            <person name="Ban H."/>
            <person name="Sato S."/>
            <person name="Yoshikawa S."/>
            <person name="Yamada K."/>
            <person name="Nakamura Y."/>
            <person name="Ichinomiya M."/>
            <person name="Sato N."/>
            <person name="Blanc-Mathieu R."/>
            <person name="Endo H."/>
            <person name="Kuwata A."/>
            <person name="Ogata H."/>
        </authorList>
    </citation>
    <scope>NUCLEOTIDE SEQUENCE [LARGE SCALE GENOMIC DNA]</scope>
    <source>
        <strain evidence="3">NIES 3700</strain>
    </source>
</reference>
<accession>A0A9W7EG19</accession>
<organism evidence="2 3">
    <name type="scientific">Triparma laevis f. longispina</name>
    <dbReference type="NCBI Taxonomy" id="1714387"/>
    <lineage>
        <taxon>Eukaryota</taxon>
        <taxon>Sar</taxon>
        <taxon>Stramenopiles</taxon>
        <taxon>Ochrophyta</taxon>
        <taxon>Bolidophyceae</taxon>
        <taxon>Parmales</taxon>
        <taxon>Triparmaceae</taxon>
        <taxon>Triparma</taxon>
    </lineage>
</organism>
<name>A0A9W7EG19_9STRA</name>
<keyword evidence="3" id="KW-1185">Reference proteome</keyword>
<comment type="caution">
    <text evidence="2">The sequence shown here is derived from an EMBL/GenBank/DDBJ whole genome shotgun (WGS) entry which is preliminary data.</text>
</comment>
<proteinExistence type="predicted"/>
<evidence type="ECO:0000313" key="3">
    <source>
        <dbReference type="Proteomes" id="UP001165122"/>
    </source>
</evidence>
<dbReference type="InterPro" id="IPR051823">
    <property type="entry name" value="ASADH-related"/>
</dbReference>
<dbReference type="GO" id="GO:0009086">
    <property type="term" value="P:methionine biosynthetic process"/>
    <property type="evidence" value="ECO:0007669"/>
    <property type="project" value="TreeGrafter"/>
</dbReference>